<comment type="caution">
    <text evidence="1">The sequence shown here is derived from an EMBL/GenBank/DDBJ whole genome shotgun (WGS) entry which is preliminary data.</text>
</comment>
<gene>
    <name evidence="1" type="ORF">PsorP6_012020</name>
</gene>
<dbReference type="Proteomes" id="UP001163321">
    <property type="component" value="Chromosome 12"/>
</dbReference>
<evidence type="ECO:0000313" key="2">
    <source>
        <dbReference type="Proteomes" id="UP001163321"/>
    </source>
</evidence>
<accession>A0ACC0WLE7</accession>
<protein>
    <submittedName>
        <fullName evidence="1">Uncharacterized protein</fullName>
    </submittedName>
</protein>
<proteinExistence type="predicted"/>
<organism evidence="1 2">
    <name type="scientific">Peronosclerospora sorghi</name>
    <dbReference type="NCBI Taxonomy" id="230839"/>
    <lineage>
        <taxon>Eukaryota</taxon>
        <taxon>Sar</taxon>
        <taxon>Stramenopiles</taxon>
        <taxon>Oomycota</taxon>
        <taxon>Peronosporomycetes</taxon>
        <taxon>Peronosporales</taxon>
        <taxon>Peronosporaceae</taxon>
        <taxon>Peronosclerospora</taxon>
    </lineage>
</organism>
<dbReference type="EMBL" id="CM047591">
    <property type="protein sequence ID" value="KAI9918738.1"/>
    <property type="molecule type" value="Genomic_DNA"/>
</dbReference>
<reference evidence="1 2" key="1">
    <citation type="journal article" date="2022" name="bioRxiv">
        <title>The genome of the oomycete Peronosclerospora sorghi, a cosmopolitan pathogen of maize and sorghum, is inflated with dispersed pseudogenes.</title>
        <authorList>
            <person name="Fletcher K."/>
            <person name="Martin F."/>
            <person name="Isakeit T."/>
            <person name="Cavanaugh K."/>
            <person name="Magill C."/>
            <person name="Michelmore R."/>
        </authorList>
    </citation>
    <scope>NUCLEOTIDE SEQUENCE [LARGE SCALE GENOMIC DNA]</scope>
    <source>
        <strain evidence="1">P6</strain>
    </source>
</reference>
<evidence type="ECO:0000313" key="1">
    <source>
        <dbReference type="EMBL" id="KAI9918738.1"/>
    </source>
</evidence>
<name>A0ACC0WLE7_9STRA</name>
<keyword evidence="2" id="KW-1185">Reference proteome</keyword>
<sequence length="74" mass="8028">MSLQNLSYIMGGEASGVQTYLSSLYLPSLTANRHHGKEDLVRIMNKTLAGTTGERWSNEFSLVRAALPSIASGE</sequence>